<keyword evidence="4" id="KW-1185">Reference proteome</keyword>
<dbReference type="AlphaFoldDB" id="A0AAR2LAL6"/>
<feature type="compositionally biased region" description="Basic and acidic residues" evidence="1">
    <location>
        <begin position="293"/>
        <end position="316"/>
    </location>
</feature>
<reference evidence="3" key="2">
    <citation type="submission" date="2025-08" db="UniProtKB">
        <authorList>
            <consortium name="Ensembl"/>
        </authorList>
    </citation>
    <scope>IDENTIFICATION</scope>
</reference>
<dbReference type="Proteomes" id="UP001501920">
    <property type="component" value="Chromosome 12"/>
</dbReference>
<dbReference type="SMART" id="SM00443">
    <property type="entry name" value="G_patch"/>
    <property type="match status" value="1"/>
</dbReference>
<sequence length="348" mass="39400">MSVLGFFTPAKEEDRRWTGGEKAKDQRGGALLSGEEARDFYQSLLGEESANGQKEKKEHWKERRRRRGQRGRLYRRSSGGSVAPPSGQADAVLERDGHRLLRCAQDGDLRALKELLDRGCDVNFRDGFYWTPLMCASHAGQREAVRLLLNRGAAWVGVVDTQGRDARSLALQAGHQDVVTELERFGLAENSLTPDDITPSPRWCDVCQVNYTDGAQAHATSTLHQFSLKRPPAAPHYCLPESSVSYRMMLRSGWDPQHGLGPSHSGRKNPVGTVLKRDQRGLGYGPPQKSKVTHFDAKDPQAVRRTERKEGAERRERRTRLTAKEMKRREESERNWERDFRSSFNVHA</sequence>
<feature type="compositionally biased region" description="Basic and acidic residues" evidence="1">
    <location>
        <begin position="322"/>
        <end position="341"/>
    </location>
</feature>
<dbReference type="Pfam" id="PF01585">
    <property type="entry name" value="G-patch"/>
    <property type="match status" value="1"/>
</dbReference>
<dbReference type="SUPFAM" id="SSF48403">
    <property type="entry name" value="Ankyrin repeat"/>
    <property type="match status" value="1"/>
</dbReference>
<dbReference type="RefSeq" id="XP_017543226.1">
    <property type="nucleotide sequence ID" value="XM_017687737.2"/>
</dbReference>
<dbReference type="InterPro" id="IPR036770">
    <property type="entry name" value="Ankyrin_rpt-contain_sf"/>
</dbReference>
<dbReference type="Gene3D" id="1.25.40.20">
    <property type="entry name" value="Ankyrin repeat-containing domain"/>
    <property type="match status" value="1"/>
</dbReference>
<dbReference type="InterPro" id="IPR039146">
    <property type="entry name" value="GPANK1"/>
</dbReference>
<name>A0AAR2LAL6_PYGNA</name>
<dbReference type="RefSeq" id="XP_037399316.1">
    <property type="nucleotide sequence ID" value="XM_037543419.1"/>
</dbReference>
<evidence type="ECO:0000313" key="3">
    <source>
        <dbReference type="Ensembl" id="ENSPNAP00000073580.1"/>
    </source>
</evidence>
<dbReference type="PANTHER" id="PTHR20923">
    <property type="entry name" value="BAT4 PROTEIN-RELATED"/>
    <property type="match status" value="1"/>
</dbReference>
<organism evidence="3 4">
    <name type="scientific">Pygocentrus nattereri</name>
    <name type="common">Red-bellied piranha</name>
    <dbReference type="NCBI Taxonomy" id="42514"/>
    <lineage>
        <taxon>Eukaryota</taxon>
        <taxon>Metazoa</taxon>
        <taxon>Chordata</taxon>
        <taxon>Craniata</taxon>
        <taxon>Vertebrata</taxon>
        <taxon>Euteleostomi</taxon>
        <taxon>Actinopterygii</taxon>
        <taxon>Neopterygii</taxon>
        <taxon>Teleostei</taxon>
        <taxon>Ostariophysi</taxon>
        <taxon>Characiformes</taxon>
        <taxon>Characoidei</taxon>
        <taxon>Pygocentrus</taxon>
    </lineage>
</organism>
<dbReference type="Ensembl" id="ENSPNAT00000047368.1">
    <property type="protein sequence ID" value="ENSPNAP00000073580.1"/>
    <property type="gene ID" value="ENSPNAG00000013793.2"/>
</dbReference>
<feature type="compositionally biased region" description="Basic residues" evidence="1">
    <location>
        <begin position="62"/>
        <end position="75"/>
    </location>
</feature>
<dbReference type="InterPro" id="IPR002110">
    <property type="entry name" value="Ankyrin_rpt"/>
</dbReference>
<evidence type="ECO:0000256" key="1">
    <source>
        <dbReference type="SAM" id="MobiDB-lite"/>
    </source>
</evidence>
<evidence type="ECO:0000313" key="4">
    <source>
        <dbReference type="Proteomes" id="UP001501920"/>
    </source>
</evidence>
<dbReference type="SMART" id="SM00248">
    <property type="entry name" value="ANK"/>
    <property type="match status" value="2"/>
</dbReference>
<feature type="domain" description="G-patch" evidence="2">
    <location>
        <begin position="241"/>
        <end position="287"/>
    </location>
</feature>
<dbReference type="InterPro" id="IPR000467">
    <property type="entry name" value="G_patch_dom"/>
</dbReference>
<accession>A0AAR2LAL6</accession>
<feature type="region of interest" description="Disordered" evidence="1">
    <location>
        <begin position="1"/>
        <end position="30"/>
    </location>
</feature>
<dbReference type="PROSITE" id="PS50174">
    <property type="entry name" value="G_PATCH"/>
    <property type="match status" value="1"/>
</dbReference>
<feature type="region of interest" description="Disordered" evidence="1">
    <location>
        <begin position="44"/>
        <end position="89"/>
    </location>
</feature>
<feature type="region of interest" description="Disordered" evidence="1">
    <location>
        <begin position="257"/>
        <end position="348"/>
    </location>
</feature>
<dbReference type="RefSeq" id="XP_017543227.1">
    <property type="nucleotide sequence ID" value="XM_017687738.2"/>
</dbReference>
<reference evidence="3 4" key="1">
    <citation type="submission" date="2020-10" db="EMBL/GenBank/DDBJ databases">
        <title>Pygocentrus nattereri (red-bellied piranha) genome, fPygNat1, primary haplotype.</title>
        <authorList>
            <person name="Myers G."/>
            <person name="Meyer A."/>
            <person name="Karagic N."/>
            <person name="Pippel M."/>
            <person name="Winkler S."/>
            <person name="Tracey A."/>
            <person name="Wood J."/>
            <person name="Formenti G."/>
            <person name="Howe K."/>
            <person name="Fedrigo O."/>
            <person name="Jarvis E.D."/>
        </authorList>
    </citation>
    <scope>NUCLEOTIDE SEQUENCE [LARGE SCALE GENOMIC DNA]</scope>
</reference>
<reference evidence="3" key="3">
    <citation type="submission" date="2025-09" db="UniProtKB">
        <authorList>
            <consortium name="Ensembl"/>
        </authorList>
    </citation>
    <scope>IDENTIFICATION</scope>
</reference>
<protein>
    <recommendedName>
        <fullName evidence="2">G-patch domain-containing protein</fullName>
    </recommendedName>
</protein>
<dbReference type="GO" id="GO:0003676">
    <property type="term" value="F:nucleic acid binding"/>
    <property type="evidence" value="ECO:0007669"/>
    <property type="project" value="InterPro"/>
</dbReference>
<feature type="compositionally biased region" description="Basic and acidic residues" evidence="1">
    <location>
        <begin position="10"/>
        <end position="27"/>
    </location>
</feature>
<dbReference type="CTD" id="7918"/>
<dbReference type="PANTHER" id="PTHR20923:SF1">
    <property type="entry name" value="G PATCH DOMAIN AND ANKYRIN REPEAT-CONTAINING PROTEIN 1"/>
    <property type="match status" value="1"/>
</dbReference>
<dbReference type="GeneTree" id="ENSGT00390000003292"/>
<gene>
    <name evidence="3" type="primary">GPANK1</name>
</gene>
<dbReference type="GeneID" id="108414836"/>
<dbReference type="Pfam" id="PF12796">
    <property type="entry name" value="Ank_2"/>
    <property type="match status" value="1"/>
</dbReference>
<evidence type="ECO:0000259" key="2">
    <source>
        <dbReference type="PROSITE" id="PS50174"/>
    </source>
</evidence>
<proteinExistence type="predicted"/>